<dbReference type="PANTHER" id="PTHR33744:SF1">
    <property type="entry name" value="DNA-BINDING TRANSCRIPTIONAL ACTIVATOR ADER"/>
    <property type="match status" value="1"/>
</dbReference>
<dbReference type="SUPFAM" id="SSF46689">
    <property type="entry name" value="Homeodomain-like"/>
    <property type="match status" value="1"/>
</dbReference>
<evidence type="ECO:0000259" key="3">
    <source>
        <dbReference type="Pfam" id="PF13556"/>
    </source>
</evidence>
<dbReference type="Pfam" id="PF13556">
    <property type="entry name" value="HTH_30"/>
    <property type="match status" value="1"/>
</dbReference>
<evidence type="ECO:0000313" key="6">
    <source>
        <dbReference type="Proteomes" id="UP000019586"/>
    </source>
</evidence>
<accession>W8UYJ9</accession>
<dbReference type="InterPro" id="IPR012914">
    <property type="entry name" value="PucR_dom"/>
</dbReference>
<evidence type="ECO:0000259" key="4">
    <source>
        <dbReference type="Pfam" id="PF17853"/>
    </source>
</evidence>
<evidence type="ECO:0000259" key="2">
    <source>
        <dbReference type="Pfam" id="PF07905"/>
    </source>
</evidence>
<dbReference type="InterPro" id="IPR051448">
    <property type="entry name" value="CdaR-like_regulators"/>
</dbReference>
<dbReference type="HOGENOM" id="CLU_017436_6_0_6"/>
<feature type="domain" description="CdaR GGDEF-like" evidence="4">
    <location>
        <begin position="181"/>
        <end position="322"/>
    </location>
</feature>
<gene>
    <name evidence="5" type="ORF">KPNJ2_03938</name>
</gene>
<organism evidence="5 6">
    <name type="scientific">Klebsiella pneumoniae 30684/NJST258_2</name>
    <dbReference type="NCBI Taxonomy" id="1420013"/>
    <lineage>
        <taxon>Bacteria</taxon>
        <taxon>Pseudomonadati</taxon>
        <taxon>Pseudomonadota</taxon>
        <taxon>Gammaproteobacteria</taxon>
        <taxon>Enterobacterales</taxon>
        <taxon>Enterobacteriaceae</taxon>
        <taxon>Klebsiella/Raoultella group</taxon>
        <taxon>Klebsiella</taxon>
        <taxon>Klebsiella pneumoniae complex</taxon>
    </lineage>
</organism>
<proteinExistence type="inferred from homology"/>
<dbReference type="PANTHER" id="PTHR33744">
    <property type="entry name" value="CARBOHYDRATE DIACID REGULATOR"/>
    <property type="match status" value="1"/>
</dbReference>
<comment type="similarity">
    <text evidence="1">Belongs to the CdaR family.</text>
</comment>
<dbReference type="PATRIC" id="fig|1420013.3.peg.3705"/>
<feature type="domain" description="PucR C-terminal helix-turn-helix" evidence="3">
    <location>
        <begin position="375"/>
        <end position="432"/>
    </location>
</feature>
<evidence type="ECO:0000256" key="1">
    <source>
        <dbReference type="ARBA" id="ARBA00006754"/>
    </source>
</evidence>
<protein>
    <submittedName>
        <fullName evidence="5">Transcriptional regulator</fullName>
    </submittedName>
</protein>
<name>W8UYJ9_KLEPN</name>
<dbReference type="InterPro" id="IPR025736">
    <property type="entry name" value="PucR_C-HTH_dom"/>
</dbReference>
<sequence>MDRAAGGDLRFRAGLYRPDSAKQTPACRRRGAGAMSLTVSELLALEGLSALRLRAGKQGLQRAVRWYYVAENEHIAEWIMGGELVFITGINHPRDEANLIQLLMEGKQRGIAGMVILTGEAYIHAIPATLIALADELGMPLIEQPYLLKMVIVTERIGTALVRSENVLQSQRDILMQLVTGDYPDLQMLHQRALHQQLDFTRPLRLAALRLEGLSRLFRQFPPEQAEAWLLQAHRSVRQQLQQQLNQQGNSFPLLERSNMFLFLLPDEEGEGFQQKKWLQQWLQALADGEESLSLLCGLSAPVRQLQGYPRALSQARQALDLCDTLRPTQRISDYQQLGFIKLLSAVSDPALLNDFMHDTLGCLIEPGRKAPWLLLETLETLLQENGNVVRAADRLGLHRNTLHQRIQRIEKLTGYPVSHPQFHLNASVALVIWRLSQNHLQDPP</sequence>
<dbReference type="Pfam" id="PF07905">
    <property type="entry name" value="PucR"/>
    <property type="match status" value="1"/>
</dbReference>
<dbReference type="Gene3D" id="1.10.10.2840">
    <property type="entry name" value="PucR C-terminal helix-turn-helix domain"/>
    <property type="match status" value="1"/>
</dbReference>
<dbReference type="EMBL" id="CP006918">
    <property type="protein sequence ID" value="AHM80718.1"/>
    <property type="molecule type" value="Genomic_DNA"/>
</dbReference>
<dbReference type="Proteomes" id="UP000019586">
    <property type="component" value="Chromosome"/>
</dbReference>
<evidence type="ECO:0000313" key="5">
    <source>
        <dbReference type="EMBL" id="AHM80718.1"/>
    </source>
</evidence>
<dbReference type="Pfam" id="PF17853">
    <property type="entry name" value="GGDEF_2"/>
    <property type="match status" value="1"/>
</dbReference>
<dbReference type="InterPro" id="IPR041522">
    <property type="entry name" value="CdaR_GGDEF"/>
</dbReference>
<dbReference type="InterPro" id="IPR042070">
    <property type="entry name" value="PucR_C-HTH_sf"/>
</dbReference>
<dbReference type="AlphaFoldDB" id="W8UYJ9"/>
<dbReference type="InterPro" id="IPR009057">
    <property type="entry name" value="Homeodomain-like_sf"/>
</dbReference>
<reference evidence="5 6" key="1">
    <citation type="journal article" date="2014" name="Proc. Natl. Acad. Sci. U.S.A.">
        <title>Molecular dissection of the evolution of carbapenem-resistant multilocus sequence type 258 Klebsiella pneumoniae.</title>
        <authorList>
            <person name="Deleo F.R."/>
            <person name="Chen L."/>
            <person name="Porcella S.F."/>
            <person name="Martens C.A."/>
            <person name="Kobayashi S.D."/>
            <person name="Porter A.R."/>
            <person name="Chavda K.D."/>
            <person name="Jacobs M.R."/>
            <person name="Mathema B."/>
            <person name="Olsen R.J."/>
            <person name="Bonomo R.A."/>
            <person name="Musser J.M."/>
            <person name="Kreiswirth B.N."/>
        </authorList>
    </citation>
    <scope>NUCLEOTIDE SEQUENCE [LARGE SCALE GENOMIC DNA]</scope>
    <source>
        <strain evidence="5">30684/NJST258_2</strain>
    </source>
</reference>
<feature type="domain" description="Purine catabolism PurC-like" evidence="2">
    <location>
        <begin position="41"/>
        <end position="160"/>
    </location>
</feature>
<dbReference type="KEGG" id="kps:KPNJ2_03938"/>